<dbReference type="AlphaFoldDB" id="A0A834DLA9"/>
<name>A0A834DLA9_9CHIR</name>
<dbReference type="EMBL" id="JABVXQ010000013">
    <property type="protein sequence ID" value="KAF6081952.1"/>
    <property type="molecule type" value="Genomic_DNA"/>
</dbReference>
<sequence>MCVCVCARVHTDLSHHSCVLVPSAPPPVVPVCALLSALPDAHSLPRWTSPQSEDSPGSLDLAFFEGHVDLHTEFHPTLPGHRRFAKQGLLGRGITPLAFCWGVPTRHHPQREGGDSKSPPDAVLSWFSFDWSKGSISSCHLTPLPRFLSPYILDSWSIEALARSLGTRLLYSGNPALPRSHLPAMCTYPALTP</sequence>
<organism evidence="1 2">
    <name type="scientific">Phyllostomus discolor</name>
    <name type="common">pale spear-nosed bat</name>
    <dbReference type="NCBI Taxonomy" id="89673"/>
    <lineage>
        <taxon>Eukaryota</taxon>
        <taxon>Metazoa</taxon>
        <taxon>Chordata</taxon>
        <taxon>Craniata</taxon>
        <taxon>Vertebrata</taxon>
        <taxon>Euteleostomi</taxon>
        <taxon>Mammalia</taxon>
        <taxon>Eutheria</taxon>
        <taxon>Laurasiatheria</taxon>
        <taxon>Chiroptera</taxon>
        <taxon>Yangochiroptera</taxon>
        <taxon>Phyllostomidae</taxon>
        <taxon>Phyllostominae</taxon>
        <taxon>Phyllostomus</taxon>
    </lineage>
</organism>
<protein>
    <submittedName>
        <fullName evidence="1">Uncharacterized protein</fullName>
    </submittedName>
</protein>
<reference evidence="1 2" key="1">
    <citation type="journal article" date="2020" name="Nature">
        <title>Six reference-quality genomes reveal evolution of bat adaptations.</title>
        <authorList>
            <person name="Jebb D."/>
            <person name="Huang Z."/>
            <person name="Pippel M."/>
            <person name="Hughes G.M."/>
            <person name="Lavrichenko K."/>
            <person name="Devanna P."/>
            <person name="Winkler S."/>
            <person name="Jermiin L.S."/>
            <person name="Skirmuntt E.C."/>
            <person name="Katzourakis A."/>
            <person name="Burkitt-Gray L."/>
            <person name="Ray D.A."/>
            <person name="Sullivan K.A.M."/>
            <person name="Roscito J.G."/>
            <person name="Kirilenko B.M."/>
            <person name="Davalos L.M."/>
            <person name="Corthals A.P."/>
            <person name="Power M.L."/>
            <person name="Jones G."/>
            <person name="Ransome R.D."/>
            <person name="Dechmann D.K.N."/>
            <person name="Locatelli A.G."/>
            <person name="Puechmaille S.J."/>
            <person name="Fedrigo O."/>
            <person name="Jarvis E.D."/>
            <person name="Hiller M."/>
            <person name="Vernes S.C."/>
            <person name="Myers E.W."/>
            <person name="Teeling E.C."/>
        </authorList>
    </citation>
    <scope>NUCLEOTIDE SEQUENCE [LARGE SCALE GENOMIC DNA]</scope>
    <source>
        <strain evidence="1">Bat1K_MPI-CBG_1</strain>
    </source>
</reference>
<accession>A0A834DLA9</accession>
<comment type="caution">
    <text evidence="1">The sequence shown here is derived from an EMBL/GenBank/DDBJ whole genome shotgun (WGS) entry which is preliminary data.</text>
</comment>
<evidence type="ECO:0000313" key="1">
    <source>
        <dbReference type="EMBL" id="KAF6081952.1"/>
    </source>
</evidence>
<proteinExistence type="predicted"/>
<gene>
    <name evidence="1" type="ORF">HJG60_008928</name>
</gene>
<dbReference type="Proteomes" id="UP000664940">
    <property type="component" value="Unassembled WGS sequence"/>
</dbReference>
<evidence type="ECO:0000313" key="2">
    <source>
        <dbReference type="Proteomes" id="UP000664940"/>
    </source>
</evidence>